<evidence type="ECO:0000313" key="2">
    <source>
        <dbReference type="Proteomes" id="UP000188559"/>
    </source>
</evidence>
<accession>A0A1V2JJP1</accession>
<name>A0A1V2JJP1_PSEAZ</name>
<organism evidence="1 2">
    <name type="scientific">Pseudomonas azotoformans</name>
    <dbReference type="NCBI Taxonomy" id="47878"/>
    <lineage>
        <taxon>Bacteria</taxon>
        <taxon>Pseudomonadati</taxon>
        <taxon>Pseudomonadota</taxon>
        <taxon>Gammaproteobacteria</taxon>
        <taxon>Pseudomonadales</taxon>
        <taxon>Pseudomonadaceae</taxon>
        <taxon>Pseudomonas</taxon>
    </lineage>
</organism>
<reference evidence="1 2" key="1">
    <citation type="submission" date="2016-10" db="EMBL/GenBank/DDBJ databases">
        <title>Pseudomonas lactis sp. nov. and Pseudomonas paralactis sp. nov., isolated from bovine raw milk.</title>
        <authorList>
            <person name="Von Neubeck M."/>
            <person name="Huptas C."/>
            <person name="Glueck C."/>
            <person name="Krewinkel M."/>
            <person name="Stoeckel M."/>
            <person name="Stressler T."/>
            <person name="Fischer L."/>
            <person name="Hinrichs J."/>
            <person name="Scherer S."/>
            <person name="Wenning M."/>
        </authorList>
    </citation>
    <scope>NUCLEOTIDE SEQUENCE [LARGE SCALE GENOMIC DNA]</scope>
    <source>
        <strain evidence="1 2">DSM 18862</strain>
    </source>
</reference>
<dbReference type="EMBL" id="MNPV01000004">
    <property type="protein sequence ID" value="ONH44861.1"/>
    <property type="molecule type" value="Genomic_DNA"/>
</dbReference>
<sequence length="71" mass="8510">MCFSGHEKKRCFSMWRDVTGMNDPKLVVIANSLNWDSKFLVPHQHRLWRVAKQFALAFLIRWDWNMNSVSQ</sequence>
<dbReference type="Proteomes" id="UP000188559">
    <property type="component" value="Unassembled WGS sequence"/>
</dbReference>
<comment type="caution">
    <text evidence="1">The sequence shown here is derived from an EMBL/GenBank/DDBJ whole genome shotgun (WGS) entry which is preliminary data.</text>
</comment>
<gene>
    <name evidence="1" type="ORF">BLL37_16195</name>
</gene>
<dbReference type="AlphaFoldDB" id="A0A1V2JJP1"/>
<protein>
    <submittedName>
        <fullName evidence="1">Uncharacterized protein</fullName>
    </submittedName>
</protein>
<keyword evidence="2" id="KW-1185">Reference proteome</keyword>
<evidence type="ECO:0000313" key="1">
    <source>
        <dbReference type="EMBL" id="ONH44861.1"/>
    </source>
</evidence>
<proteinExistence type="predicted"/>